<comment type="caution">
    <text evidence="1">The sequence shown here is derived from an EMBL/GenBank/DDBJ whole genome shotgun (WGS) entry which is preliminary data.</text>
</comment>
<dbReference type="AlphaFoldDB" id="A0A024GLQ2"/>
<dbReference type="Gene3D" id="1.20.5.340">
    <property type="match status" value="1"/>
</dbReference>
<evidence type="ECO:0000313" key="1">
    <source>
        <dbReference type="EMBL" id="CCI47666.1"/>
    </source>
</evidence>
<protein>
    <submittedName>
        <fullName evidence="1">Uncharacterized protein</fullName>
    </submittedName>
</protein>
<accession>A0A024GLQ2</accession>
<sequence>MDKHMAAIRIAIFYRRMRTRKDLQLRRLARQTIERLSRKQTLERFESNNSRQHERISIRLLAATLQLQRWARQVLATKRDISRNMTEIVWSAGDSMLIKEQMSCWLNEAEKKLHEVEKRETSYQEIALTQTLQLETINTRIARIEKQVVDLEYSQKSTSDDFERRITVLEEVVGKLQSYISEQPQEVARTNERITSLDKKIVCLEGMLNKIAINATAKSMAPSTTTQTLLPRLPMKPTRLRLPEARNTSLRR</sequence>
<dbReference type="EMBL" id="CAIX01000180">
    <property type="protein sequence ID" value="CCI47666.1"/>
    <property type="molecule type" value="Genomic_DNA"/>
</dbReference>
<dbReference type="Proteomes" id="UP000053237">
    <property type="component" value="Unassembled WGS sequence"/>
</dbReference>
<gene>
    <name evidence="1" type="ORF">BN9_086730</name>
</gene>
<evidence type="ECO:0000313" key="2">
    <source>
        <dbReference type="Proteomes" id="UP000053237"/>
    </source>
</evidence>
<dbReference type="InParanoid" id="A0A024GLQ2"/>
<organism evidence="1 2">
    <name type="scientific">Albugo candida</name>
    <dbReference type="NCBI Taxonomy" id="65357"/>
    <lineage>
        <taxon>Eukaryota</taxon>
        <taxon>Sar</taxon>
        <taxon>Stramenopiles</taxon>
        <taxon>Oomycota</taxon>
        <taxon>Peronosporomycetes</taxon>
        <taxon>Albuginales</taxon>
        <taxon>Albuginaceae</taxon>
        <taxon>Albugo</taxon>
    </lineage>
</organism>
<reference evidence="1 2" key="1">
    <citation type="submission" date="2012-05" db="EMBL/GenBank/DDBJ databases">
        <title>Recombination and specialization in a pathogen metapopulation.</title>
        <authorList>
            <person name="Gardiner A."/>
            <person name="Kemen E."/>
            <person name="Schultz-Larsen T."/>
            <person name="MacLean D."/>
            <person name="Van Oosterhout C."/>
            <person name="Jones J.D.G."/>
        </authorList>
    </citation>
    <scope>NUCLEOTIDE SEQUENCE [LARGE SCALE GENOMIC DNA]</scope>
    <source>
        <strain evidence="1 2">Ac Nc2</strain>
    </source>
</reference>
<name>A0A024GLQ2_9STRA</name>
<proteinExistence type="predicted"/>
<keyword evidence="2" id="KW-1185">Reference proteome</keyword>